<dbReference type="AlphaFoldDB" id="A0A412PFP4"/>
<dbReference type="EMBL" id="QRWX01000002">
    <property type="protein sequence ID" value="RGT56284.1"/>
    <property type="molecule type" value="Genomic_DNA"/>
</dbReference>
<dbReference type="PROSITE" id="PS50905">
    <property type="entry name" value="FERRITIN_LIKE"/>
    <property type="match status" value="1"/>
</dbReference>
<comment type="caution">
    <text evidence="11">The sequence shown here is derived from an EMBL/GenBank/DDBJ whole genome shotgun (WGS) entry which is preliminary data.</text>
</comment>
<dbReference type="PANTHER" id="PTHR11431:SF127">
    <property type="entry name" value="BACTERIAL NON-HEME FERRITIN"/>
    <property type="match status" value="1"/>
</dbReference>
<feature type="domain" description="Ferritin-like diiron" evidence="10">
    <location>
        <begin position="1"/>
        <end position="144"/>
    </location>
</feature>
<keyword evidence="4 8" id="KW-0479">Metal-binding</keyword>
<dbReference type="CDD" id="cd01055">
    <property type="entry name" value="Nonheme_Ferritin"/>
    <property type="match status" value="1"/>
</dbReference>
<feature type="binding site" evidence="8">
    <location>
        <position position="93"/>
    </location>
    <ligand>
        <name>Fe cation</name>
        <dbReference type="ChEBI" id="CHEBI:24875"/>
        <label>1</label>
    </ligand>
</feature>
<dbReference type="RefSeq" id="WP_118764794.1">
    <property type="nucleotide sequence ID" value="NZ_CABJCF010000002.1"/>
</dbReference>
<feature type="binding site" evidence="8">
    <location>
        <position position="52"/>
    </location>
    <ligand>
        <name>Fe cation</name>
        <dbReference type="ChEBI" id="CHEBI:24875"/>
        <label>1</label>
    </ligand>
</feature>
<dbReference type="InterPro" id="IPR012347">
    <property type="entry name" value="Ferritin-like"/>
</dbReference>
<keyword evidence="9" id="KW-0963">Cytoplasm</keyword>
<gene>
    <name evidence="11" type="ORF">DWX20_05625</name>
</gene>
<dbReference type="SUPFAM" id="SSF47240">
    <property type="entry name" value="Ferritin-like"/>
    <property type="match status" value="1"/>
</dbReference>
<evidence type="ECO:0000313" key="11">
    <source>
        <dbReference type="EMBL" id="RGT56284.1"/>
    </source>
</evidence>
<dbReference type="GO" id="GO:0008198">
    <property type="term" value="F:ferrous iron binding"/>
    <property type="evidence" value="ECO:0007669"/>
    <property type="project" value="TreeGrafter"/>
</dbReference>
<dbReference type="GO" id="GO:0042802">
    <property type="term" value="F:identical protein binding"/>
    <property type="evidence" value="ECO:0007669"/>
    <property type="project" value="UniProtKB-ARBA"/>
</dbReference>
<evidence type="ECO:0000256" key="1">
    <source>
        <dbReference type="ARBA" id="ARBA00002485"/>
    </source>
</evidence>
<evidence type="ECO:0000256" key="4">
    <source>
        <dbReference type="ARBA" id="ARBA00022723"/>
    </source>
</evidence>
<evidence type="ECO:0000256" key="9">
    <source>
        <dbReference type="RuleBase" id="RU361145"/>
    </source>
</evidence>
<feature type="binding site" evidence="8">
    <location>
        <position position="16"/>
    </location>
    <ligand>
        <name>Fe cation</name>
        <dbReference type="ChEBI" id="CHEBI:24875"/>
        <label>1</label>
    </ligand>
</feature>
<organism evidence="11 12">
    <name type="scientific">Solobacterium moorei</name>
    <dbReference type="NCBI Taxonomy" id="102148"/>
    <lineage>
        <taxon>Bacteria</taxon>
        <taxon>Bacillati</taxon>
        <taxon>Bacillota</taxon>
        <taxon>Erysipelotrichia</taxon>
        <taxon>Erysipelotrichales</taxon>
        <taxon>Erysipelotrichaceae</taxon>
        <taxon>Solobacterium</taxon>
    </lineage>
</organism>
<evidence type="ECO:0000256" key="3">
    <source>
        <dbReference type="ARBA" id="ARBA00022434"/>
    </source>
</evidence>
<dbReference type="InterPro" id="IPR008331">
    <property type="entry name" value="Ferritin_DPS_dom"/>
</dbReference>
<dbReference type="PANTHER" id="PTHR11431">
    <property type="entry name" value="FERRITIN"/>
    <property type="match status" value="1"/>
</dbReference>
<comment type="catalytic activity">
    <reaction evidence="7 9">
        <text>4 Fe(2+) + O2 + 6 H2O = 4 iron(III) oxide-hydroxide + 12 H(+)</text>
        <dbReference type="Rhea" id="RHEA:11972"/>
        <dbReference type="ChEBI" id="CHEBI:15377"/>
        <dbReference type="ChEBI" id="CHEBI:15378"/>
        <dbReference type="ChEBI" id="CHEBI:15379"/>
        <dbReference type="ChEBI" id="CHEBI:29033"/>
        <dbReference type="ChEBI" id="CHEBI:78619"/>
        <dbReference type="EC" id="1.16.3.2"/>
    </reaction>
</comment>
<evidence type="ECO:0000256" key="2">
    <source>
        <dbReference type="ARBA" id="ARBA00006950"/>
    </source>
</evidence>
<comment type="function">
    <text evidence="1 9">Iron-storage protein.</text>
</comment>
<accession>A0A412PFP4</accession>
<dbReference type="GO" id="GO:0006826">
    <property type="term" value="P:iron ion transport"/>
    <property type="evidence" value="ECO:0007669"/>
    <property type="project" value="InterPro"/>
</dbReference>
<dbReference type="InterPro" id="IPR041719">
    <property type="entry name" value="Ferritin_prok"/>
</dbReference>
<dbReference type="GO" id="GO:0006879">
    <property type="term" value="P:intracellular iron ion homeostasis"/>
    <property type="evidence" value="ECO:0007669"/>
    <property type="project" value="UniProtKB-KW"/>
</dbReference>
<dbReference type="GO" id="GO:0005829">
    <property type="term" value="C:cytosol"/>
    <property type="evidence" value="ECO:0007669"/>
    <property type="project" value="TreeGrafter"/>
</dbReference>
<dbReference type="Proteomes" id="UP000284731">
    <property type="component" value="Unassembled WGS sequence"/>
</dbReference>
<protein>
    <recommendedName>
        <fullName evidence="9">Ferritin</fullName>
        <ecNumber evidence="9">1.16.3.2</ecNumber>
    </recommendedName>
</protein>
<proteinExistence type="inferred from homology"/>
<evidence type="ECO:0000256" key="6">
    <source>
        <dbReference type="ARBA" id="ARBA00023004"/>
    </source>
</evidence>
<keyword evidence="6 8" id="KW-0408">Iron</keyword>
<keyword evidence="5" id="KW-0560">Oxidoreductase</keyword>
<dbReference type="FunFam" id="1.20.1260.10:FF:000001">
    <property type="entry name" value="Non-heme ferritin"/>
    <property type="match status" value="1"/>
</dbReference>
<evidence type="ECO:0000256" key="8">
    <source>
        <dbReference type="PIRSR" id="PIRSR601519-1"/>
    </source>
</evidence>
<reference evidence="11 12" key="1">
    <citation type="submission" date="2018-08" db="EMBL/GenBank/DDBJ databases">
        <title>A genome reference for cultivated species of the human gut microbiota.</title>
        <authorList>
            <person name="Zou Y."/>
            <person name="Xue W."/>
            <person name="Luo G."/>
        </authorList>
    </citation>
    <scope>NUCLEOTIDE SEQUENCE [LARGE SCALE GENOMIC DNA]</scope>
    <source>
        <strain evidence="11 12">AF18-46</strain>
    </source>
</reference>
<comment type="subcellular location">
    <subcellularLocation>
        <location evidence="9">Cytoplasm</location>
    </subcellularLocation>
</comment>
<dbReference type="InterPro" id="IPR009040">
    <property type="entry name" value="Ferritin-like_diiron"/>
</dbReference>
<dbReference type="Gene3D" id="1.20.1260.10">
    <property type="match status" value="1"/>
</dbReference>
<sequence>MENKVSKLINDQINKEMYSAYLYLEFANHFTEKGLDGFANWYNIQAKEEMDHALKFIAYLHDNNEKVTYEAIAKPESKSKEDIDVLKAAYAHEKFITASINAIYAEASKVNDYRTTQFLDWFISEQAEEEKNAADLIQKMDLFGSDPKALYLLDHEFSTRSYKPSAQ</sequence>
<dbReference type="GO" id="GO:0004322">
    <property type="term" value="F:ferroxidase activity"/>
    <property type="evidence" value="ECO:0007669"/>
    <property type="project" value="TreeGrafter"/>
</dbReference>
<comment type="similarity">
    <text evidence="2 9">Belongs to the ferritin family. Prokaryotic subfamily.</text>
</comment>
<evidence type="ECO:0000259" key="10">
    <source>
        <dbReference type="PROSITE" id="PS50905"/>
    </source>
</evidence>
<feature type="binding site" evidence="8">
    <location>
        <position position="126"/>
    </location>
    <ligand>
        <name>Fe cation</name>
        <dbReference type="ChEBI" id="CHEBI:24875"/>
        <label>1</label>
    </ligand>
</feature>
<keyword evidence="3 9" id="KW-0409">Iron storage</keyword>
<dbReference type="GO" id="GO:0008199">
    <property type="term" value="F:ferric iron binding"/>
    <property type="evidence" value="ECO:0007669"/>
    <property type="project" value="InterPro"/>
</dbReference>
<dbReference type="EC" id="1.16.3.2" evidence="9"/>
<evidence type="ECO:0000256" key="7">
    <source>
        <dbReference type="ARBA" id="ARBA00048035"/>
    </source>
</evidence>
<dbReference type="Pfam" id="PF00210">
    <property type="entry name" value="Ferritin"/>
    <property type="match status" value="1"/>
</dbReference>
<dbReference type="InterPro" id="IPR001519">
    <property type="entry name" value="Ferritin"/>
</dbReference>
<evidence type="ECO:0000313" key="12">
    <source>
        <dbReference type="Proteomes" id="UP000284731"/>
    </source>
</evidence>
<evidence type="ECO:0000256" key="5">
    <source>
        <dbReference type="ARBA" id="ARBA00023002"/>
    </source>
</evidence>
<name>A0A412PFP4_9FIRM</name>
<dbReference type="InterPro" id="IPR009078">
    <property type="entry name" value="Ferritin-like_SF"/>
</dbReference>
<feature type="binding site" evidence="8">
    <location>
        <position position="49"/>
    </location>
    <ligand>
        <name>Fe cation</name>
        <dbReference type="ChEBI" id="CHEBI:24875"/>
        <label>1</label>
    </ligand>
</feature>